<reference evidence="1 2" key="1">
    <citation type="submission" date="2023-07" db="EMBL/GenBank/DDBJ databases">
        <title>Sorghum-associated microbial communities from plants grown in Nebraska, USA.</title>
        <authorList>
            <person name="Schachtman D."/>
        </authorList>
    </citation>
    <scope>NUCLEOTIDE SEQUENCE [LARGE SCALE GENOMIC DNA]</scope>
    <source>
        <strain evidence="1 2">4272</strain>
    </source>
</reference>
<organism evidence="1 2">
    <name type="scientific">Nocardia kruczakiae</name>
    <dbReference type="NCBI Taxonomy" id="261477"/>
    <lineage>
        <taxon>Bacteria</taxon>
        <taxon>Bacillati</taxon>
        <taxon>Actinomycetota</taxon>
        <taxon>Actinomycetes</taxon>
        <taxon>Mycobacteriales</taxon>
        <taxon>Nocardiaceae</taxon>
        <taxon>Nocardia</taxon>
    </lineage>
</organism>
<dbReference type="EMBL" id="JAVDWW010000006">
    <property type="protein sequence ID" value="MDR7170486.1"/>
    <property type="molecule type" value="Genomic_DNA"/>
</dbReference>
<keyword evidence="2" id="KW-1185">Reference proteome</keyword>
<protein>
    <submittedName>
        <fullName evidence="1">Uncharacterized protein</fullName>
    </submittedName>
</protein>
<proteinExistence type="predicted"/>
<evidence type="ECO:0000313" key="1">
    <source>
        <dbReference type="EMBL" id="MDR7170486.1"/>
    </source>
</evidence>
<dbReference type="Proteomes" id="UP001251217">
    <property type="component" value="Unassembled WGS sequence"/>
</dbReference>
<comment type="caution">
    <text evidence="1">The sequence shown here is derived from an EMBL/GenBank/DDBJ whole genome shotgun (WGS) entry which is preliminary data.</text>
</comment>
<name>A0ABU1XKE8_9NOCA</name>
<evidence type="ECO:0000313" key="2">
    <source>
        <dbReference type="Proteomes" id="UP001251217"/>
    </source>
</evidence>
<accession>A0ABU1XKE8</accession>
<gene>
    <name evidence="1" type="ORF">J2W56_004237</name>
</gene>
<sequence length="38" mass="4780">MLDRDELPYDVHRREQILNGVAYLGYRERLDPTYYRRH</sequence>